<reference evidence="2 3" key="1">
    <citation type="submission" date="2020-08" db="EMBL/GenBank/DDBJ databases">
        <title>Genomic Encyclopedia of Type Strains, Phase IV (KMG-IV): sequencing the most valuable type-strain genomes for metagenomic binning, comparative biology and taxonomic classification.</title>
        <authorList>
            <person name="Goeker M."/>
        </authorList>
    </citation>
    <scope>NUCLEOTIDE SEQUENCE [LARGE SCALE GENOMIC DNA]</scope>
    <source>
        <strain evidence="2 3">DSM 103679</strain>
    </source>
</reference>
<dbReference type="Pfam" id="PF19700">
    <property type="entry name" value="DUF6198"/>
    <property type="match status" value="1"/>
</dbReference>
<organism evidence="2 3">
    <name type="scientific">Treponema rectale</name>
    <dbReference type="NCBI Taxonomy" id="744512"/>
    <lineage>
        <taxon>Bacteria</taxon>
        <taxon>Pseudomonadati</taxon>
        <taxon>Spirochaetota</taxon>
        <taxon>Spirochaetia</taxon>
        <taxon>Spirochaetales</taxon>
        <taxon>Treponemataceae</taxon>
        <taxon>Treponema</taxon>
    </lineage>
</organism>
<name>A0A840SHN8_9SPIR</name>
<dbReference type="PANTHER" id="PTHR40078:SF1">
    <property type="entry name" value="INTEGRAL MEMBRANE PROTEIN"/>
    <property type="match status" value="1"/>
</dbReference>
<protein>
    <submittedName>
        <fullName evidence="2">Putative membrane protein YczE</fullName>
    </submittedName>
</protein>
<evidence type="ECO:0000256" key="1">
    <source>
        <dbReference type="SAM" id="Phobius"/>
    </source>
</evidence>
<dbReference type="PANTHER" id="PTHR40078">
    <property type="entry name" value="INTEGRAL MEMBRANE PROTEIN-RELATED"/>
    <property type="match status" value="1"/>
</dbReference>
<evidence type="ECO:0000313" key="2">
    <source>
        <dbReference type="EMBL" id="MBB5218902.1"/>
    </source>
</evidence>
<feature type="transmembrane region" description="Helical" evidence="1">
    <location>
        <begin position="196"/>
        <end position="216"/>
    </location>
</feature>
<keyword evidence="1" id="KW-1133">Transmembrane helix</keyword>
<keyword evidence="3" id="KW-1185">Reference proteome</keyword>
<dbReference type="InterPro" id="IPR038750">
    <property type="entry name" value="YczE/YyaS-like"/>
</dbReference>
<dbReference type="AlphaFoldDB" id="A0A840SHN8"/>
<keyword evidence="1" id="KW-0812">Transmembrane</keyword>
<feature type="transmembrane region" description="Helical" evidence="1">
    <location>
        <begin position="55"/>
        <end position="78"/>
    </location>
</feature>
<feature type="transmembrane region" description="Helical" evidence="1">
    <location>
        <begin position="165"/>
        <end position="190"/>
    </location>
</feature>
<gene>
    <name evidence="2" type="ORF">HNP77_001271</name>
</gene>
<feature type="transmembrane region" description="Helical" evidence="1">
    <location>
        <begin position="17"/>
        <end position="35"/>
    </location>
</feature>
<comment type="caution">
    <text evidence="2">The sequence shown here is derived from an EMBL/GenBank/DDBJ whole genome shotgun (WGS) entry which is preliminary data.</text>
</comment>
<keyword evidence="1" id="KW-0472">Membrane</keyword>
<sequence>MRFTVKQFIVPNFAKKIAILSVSIFFMGFFVSLLLEAGWGSDPFTFMNESISQRLGITFGTWELILNASLIILTVLFAPELIGFGTLENMIFIGYIADFFRWIWKVSGIHDVIGFAANPPLWLHVCVFGFSIFLFIISAAVYMNARMGLSPYDSIPKIVNKGLKIPFTVLRMCYDASACVIGFLVSPYSINQSELYLPMIGAVIMVFFLGPAIGLVGRFMQKHIFKEDTNEISS</sequence>
<dbReference type="EMBL" id="JACHFR010000002">
    <property type="protein sequence ID" value="MBB5218902.1"/>
    <property type="molecule type" value="Genomic_DNA"/>
</dbReference>
<accession>A0A840SHN8</accession>
<proteinExistence type="predicted"/>
<feature type="transmembrane region" description="Helical" evidence="1">
    <location>
        <begin position="121"/>
        <end position="144"/>
    </location>
</feature>
<evidence type="ECO:0000313" key="3">
    <source>
        <dbReference type="Proteomes" id="UP000578697"/>
    </source>
</evidence>
<dbReference type="RefSeq" id="WP_184652342.1">
    <property type="nucleotide sequence ID" value="NZ_JACHFR010000002.1"/>
</dbReference>
<dbReference type="Proteomes" id="UP000578697">
    <property type="component" value="Unassembled WGS sequence"/>
</dbReference>